<dbReference type="SUPFAM" id="SSF52540">
    <property type="entry name" value="P-loop containing nucleoside triphosphate hydrolases"/>
    <property type="match status" value="1"/>
</dbReference>
<dbReference type="GO" id="GO:0006298">
    <property type="term" value="P:mismatch repair"/>
    <property type="evidence" value="ECO:0007669"/>
    <property type="project" value="InterPro"/>
</dbReference>
<dbReference type="GeneID" id="94336658"/>
<gene>
    <name evidence="6" type="ORF">BdWA1_002360</name>
</gene>
<reference evidence="6" key="1">
    <citation type="journal article" date="2023" name="Nat. Microbiol.">
        <title>Babesia duncani multi-omics identifies virulence factors and drug targets.</title>
        <authorList>
            <person name="Singh P."/>
            <person name="Lonardi S."/>
            <person name="Liang Q."/>
            <person name="Vydyam P."/>
            <person name="Khabirova E."/>
            <person name="Fang T."/>
            <person name="Gihaz S."/>
            <person name="Thekkiniath J."/>
            <person name="Munshi M."/>
            <person name="Abel S."/>
            <person name="Ciampossin L."/>
            <person name="Batugedara G."/>
            <person name="Gupta M."/>
            <person name="Lu X.M."/>
            <person name="Lenz T."/>
            <person name="Chakravarty S."/>
            <person name="Cornillot E."/>
            <person name="Hu Y."/>
            <person name="Ma W."/>
            <person name="Gonzalez L.M."/>
            <person name="Sanchez S."/>
            <person name="Estrada K."/>
            <person name="Sanchez-Flores A."/>
            <person name="Montero E."/>
            <person name="Harb O.S."/>
            <person name="Le Roch K.G."/>
            <person name="Mamoun C.B."/>
        </authorList>
    </citation>
    <scope>NUCLEOTIDE SEQUENCE</scope>
    <source>
        <strain evidence="6">WA1</strain>
    </source>
</reference>
<dbReference type="Gene3D" id="3.40.1170.10">
    <property type="entry name" value="DNA repair protein MutS, domain I"/>
    <property type="match status" value="1"/>
</dbReference>
<protein>
    <submittedName>
        <fullName evidence="6">Bifunctional GIY-YIG endonuclease/DNA mismatch repair protein MutS</fullName>
    </submittedName>
</protein>
<dbReference type="Proteomes" id="UP001214638">
    <property type="component" value="Unassembled WGS sequence"/>
</dbReference>
<keyword evidence="6" id="KW-0540">Nuclease</keyword>
<accession>A0AAD9PJ39</accession>
<dbReference type="GO" id="GO:0030983">
    <property type="term" value="F:mismatched DNA binding"/>
    <property type="evidence" value="ECO:0007669"/>
    <property type="project" value="InterPro"/>
</dbReference>
<dbReference type="Pfam" id="PF00488">
    <property type="entry name" value="MutS_V"/>
    <property type="match status" value="1"/>
</dbReference>
<dbReference type="PANTHER" id="PTHR48448:SF1">
    <property type="entry name" value="MUTL PROTEIN ISOFORM 1"/>
    <property type="match status" value="1"/>
</dbReference>
<dbReference type="InterPro" id="IPR053276">
    <property type="entry name" value="MtDNA_mismatch_repair_MutS"/>
</dbReference>
<dbReference type="KEGG" id="bdw:94336658"/>
<proteinExistence type="predicted"/>
<evidence type="ECO:0000259" key="5">
    <source>
        <dbReference type="PROSITE" id="PS50164"/>
    </source>
</evidence>
<dbReference type="PANTHER" id="PTHR48448">
    <property type="entry name" value="MUTL PROTEIN ISOFORM 1"/>
    <property type="match status" value="1"/>
</dbReference>
<dbReference type="InterPro" id="IPR016151">
    <property type="entry name" value="DNA_mismatch_repair_MutS_N"/>
</dbReference>
<dbReference type="AlphaFoldDB" id="A0AAD9PJ39"/>
<dbReference type="InterPro" id="IPR027417">
    <property type="entry name" value="P-loop_NTPase"/>
</dbReference>
<evidence type="ECO:0000313" key="7">
    <source>
        <dbReference type="Proteomes" id="UP001214638"/>
    </source>
</evidence>
<keyword evidence="1" id="KW-0547">Nucleotide-binding</keyword>
<dbReference type="Pfam" id="PF01624">
    <property type="entry name" value="MutS_I"/>
    <property type="match status" value="1"/>
</dbReference>
<dbReference type="Gene3D" id="3.40.50.300">
    <property type="entry name" value="P-loop containing nucleotide triphosphate hydrolases"/>
    <property type="match status" value="1"/>
</dbReference>
<dbReference type="GO" id="GO:0004519">
    <property type="term" value="F:endonuclease activity"/>
    <property type="evidence" value="ECO:0007669"/>
    <property type="project" value="UniProtKB-KW"/>
</dbReference>
<keyword evidence="3" id="KW-0067">ATP-binding</keyword>
<keyword evidence="6" id="KW-0255">Endonuclease</keyword>
<keyword evidence="6" id="KW-0378">Hydrolase</keyword>
<dbReference type="InterPro" id="IPR000305">
    <property type="entry name" value="GIY-YIG_endonuc"/>
</dbReference>
<dbReference type="RefSeq" id="XP_067802609.1">
    <property type="nucleotide sequence ID" value="XM_067947387.1"/>
</dbReference>
<dbReference type="InterPro" id="IPR007695">
    <property type="entry name" value="DNA_mismatch_repair_MutS-lik_N"/>
</dbReference>
<dbReference type="InterPro" id="IPR000432">
    <property type="entry name" value="DNA_mismatch_repair_MutS_C"/>
</dbReference>
<name>A0AAD9PJ39_9APIC</name>
<dbReference type="GO" id="GO:0005524">
    <property type="term" value="F:ATP binding"/>
    <property type="evidence" value="ECO:0007669"/>
    <property type="project" value="UniProtKB-KW"/>
</dbReference>
<dbReference type="SUPFAM" id="SSF55271">
    <property type="entry name" value="DNA repair protein MutS, domain I"/>
    <property type="match status" value="1"/>
</dbReference>
<organism evidence="6 7">
    <name type="scientific">Babesia duncani</name>
    <dbReference type="NCBI Taxonomy" id="323732"/>
    <lineage>
        <taxon>Eukaryota</taxon>
        <taxon>Sar</taxon>
        <taxon>Alveolata</taxon>
        <taxon>Apicomplexa</taxon>
        <taxon>Aconoidasida</taxon>
        <taxon>Piroplasmida</taxon>
        <taxon>Babesiidae</taxon>
        <taxon>Babesia</taxon>
    </lineage>
</organism>
<evidence type="ECO:0000256" key="4">
    <source>
        <dbReference type="ARBA" id="ARBA00023125"/>
    </source>
</evidence>
<keyword evidence="4" id="KW-0238">DNA-binding</keyword>
<comment type="caution">
    <text evidence="6">The sequence shown here is derived from an EMBL/GenBank/DDBJ whole genome shotgun (WGS) entry which is preliminary data.</text>
</comment>
<keyword evidence="2" id="KW-0227">DNA damage</keyword>
<evidence type="ECO:0000256" key="1">
    <source>
        <dbReference type="ARBA" id="ARBA00022741"/>
    </source>
</evidence>
<keyword evidence="7" id="KW-1185">Reference proteome</keyword>
<dbReference type="SMART" id="SM00534">
    <property type="entry name" value="MUTSac"/>
    <property type="match status" value="1"/>
</dbReference>
<dbReference type="PROSITE" id="PS50164">
    <property type="entry name" value="GIY_YIG"/>
    <property type="match status" value="1"/>
</dbReference>
<evidence type="ECO:0000256" key="2">
    <source>
        <dbReference type="ARBA" id="ARBA00022763"/>
    </source>
</evidence>
<feature type="domain" description="GIY-YIG" evidence="5">
    <location>
        <begin position="968"/>
        <end position="1075"/>
    </location>
</feature>
<dbReference type="EMBL" id="JALLKP010000003">
    <property type="protein sequence ID" value="KAK2195766.1"/>
    <property type="molecule type" value="Genomic_DNA"/>
</dbReference>
<evidence type="ECO:0000256" key="3">
    <source>
        <dbReference type="ARBA" id="ARBA00022840"/>
    </source>
</evidence>
<sequence length="1087" mass="124585">MHISKLIPSYQLLDINLFTRLSSRCTQYGIRRWLYCNCTNTRFHSNLAVQLSNTLAKQLYQRICNRNEYLSTVKPSPILEFIKEAKLKYPNHIILLQVSQNYECFGIDSVYVVEYCGLEPIGNTPHVQIPQFKVKDIVDTLTQNGFHVAIFKNVSYFDICNDSETLPVLINKFRLSNIYTKDSPLANIPSEDSKSYKSTGKIMSITHDAFGFSLALIDAEKKRVSEYEHLSLNAAQRLLEELQCRVLLLKENDEAVKKISTIYSKHVYHHFIKATISNEAFHRMASEHVAIRLGIESNFEFVKEKYHNTNYPFLNFMATYGLGLYENNVGHCDLAASLLPSNSQLYMKKFIKSLLLDPPPFYVSKHIRFLNTKLSSLNIPILGVKPISMNRLGSWLDGNKAHQSTMKELYDNLKAFIYYNDSIPNCISKAVFNIVSHNLQIEPKPASTVNKTQECIRILESYLNFNNENDIQQCGISSIDNFLREKVEAFLGFYRNHLFQSWLHKLDSITFDLVYAIVKYYVGYQSISDSANSSLKAYFNEVFNHVQTLKSPPKVIINDLCIATLDISKYVDHTQLQTSQIIHGNKIIRCYTNDAVNLLYIKYKNIRMQVKHQIDLLDKQLAISLSPYNQIFAIISQYITVIQTLFSHASHGIINNWQQPRIVSGNRINLKDLRPIWLDSDLALPCDIDLDRFSILTGSHGSGKTVLLKSILVGCLLSNIGMLIPCGSNSSVPLIKNYIYYDANIINDNDTSTITKHMNFLQTLFSIADEESLVLMDNLGSNLPTGVGIATLTVALKEAINRKCIGLMSTDMQHYLPLMNIEGGFYTTVKKLDQRILMEHGCYRIHSILHWIQNVDFNMEIINLLEKTYSQFLEFIEGSGIGNSKKVKYMETPIFETVVDHARISRTLPKTLHNSAKIALQCFESLVTEIKDENIIHLLPNTQPPPLYNRVPVLYFILFSTNSNIHSESSTCNLLANKTPIYIGETENVIARLSKHRGKPKCSINDYFENVYLQYENDMTEFLSKHNTVNHGDLKEIVLNWNEAHFVLIKLKSRKEAQNLERMFIKKIYNHSNNFIVISHRDGVNRT</sequence>
<evidence type="ECO:0000313" key="6">
    <source>
        <dbReference type="EMBL" id="KAK2195766.1"/>
    </source>
</evidence>